<evidence type="ECO:0000313" key="1">
    <source>
        <dbReference type="EMBL" id="CAD9622006.1"/>
    </source>
</evidence>
<dbReference type="AlphaFoldDB" id="A0A7S2M2K8"/>
<accession>A0A7S2M2K8</accession>
<sequence>MAATAAGIKKTGPLWSVSVVVEVAQSRSCGHPSAHGADPVAPPSTAGAAIADTVDVELVVVAVPVDEVLLRVTDVEVLEVVRVVVAVVAVSVKLVVDVMLSVVLDVVEVRVEDVLVDVAVVLVRVAVPDVVEDVVVVCVRVDVVVAQHAAWSTATSQSAPRHPALSAFGTRPRP</sequence>
<dbReference type="EMBL" id="HBGW01071733">
    <property type="protein sequence ID" value="CAD9622006.1"/>
    <property type="molecule type" value="Transcribed_RNA"/>
</dbReference>
<organism evidence="1">
    <name type="scientific">Zooxanthella nutricula</name>
    <dbReference type="NCBI Taxonomy" id="1333877"/>
    <lineage>
        <taxon>Eukaryota</taxon>
        <taxon>Sar</taxon>
        <taxon>Alveolata</taxon>
        <taxon>Dinophyceae</taxon>
        <taxon>Peridiniales</taxon>
        <taxon>Peridiniales incertae sedis</taxon>
        <taxon>Zooxanthella</taxon>
    </lineage>
</organism>
<name>A0A7S2M2K8_9DINO</name>
<proteinExistence type="predicted"/>
<gene>
    <name evidence="1" type="ORF">BRAN1462_LOCUS45770</name>
</gene>
<protein>
    <submittedName>
        <fullName evidence="1">Uncharacterized protein</fullName>
    </submittedName>
</protein>
<reference evidence="1" key="1">
    <citation type="submission" date="2021-01" db="EMBL/GenBank/DDBJ databases">
        <authorList>
            <person name="Corre E."/>
            <person name="Pelletier E."/>
            <person name="Niang G."/>
            <person name="Scheremetjew M."/>
            <person name="Finn R."/>
            <person name="Kale V."/>
            <person name="Holt S."/>
            <person name="Cochrane G."/>
            <person name="Meng A."/>
            <person name="Brown T."/>
            <person name="Cohen L."/>
        </authorList>
    </citation>
    <scope>NUCLEOTIDE SEQUENCE</scope>
    <source>
        <strain evidence="1">RCC3387</strain>
    </source>
</reference>